<sequence length="417" mass="44661">MSSSQGSGSGNSGTNQAQSGLLGHLPPTQVLIGLGVSIVLGVILAYFLGRLISKPIVQLTEIAQKTSELELMEDDSIFGKTLVSKDETGEMARALLETRNSLKSMATQLKYVSSTVAAHSSSLTKNTEENARNIDQVVATIEEIAIGNNGQAQTISEVNTTLLEVVELMENITRDASIGADKAAASIDSIVEGQNTVELQGNKMDENISVSAEATSSINELSMMIGQVGNFVAVITNIAEQTNLLALNAAIEAARAGEAGRGFGVVADEIRKLAEESSRAAKEITGIIHDTTEKTNQAVSHINKAHNLIDEQKDALKITEEAFHKIKHTYDGIVHNFKQTAAHMNAINGKSRIISEQIQQMTETAEDFAANTEEISASGQEQLASTENIAASSKELQVLAEELDTEVNKFKVKRENQ</sequence>
<dbReference type="AlphaFoldDB" id="A0A3S2X443"/>
<evidence type="ECO:0000256" key="4">
    <source>
        <dbReference type="ARBA" id="ARBA00023224"/>
    </source>
</evidence>
<evidence type="ECO:0000259" key="10">
    <source>
        <dbReference type="PROSITE" id="PS50885"/>
    </source>
</evidence>
<dbReference type="InterPro" id="IPR004089">
    <property type="entry name" value="MCPsignal_dom"/>
</dbReference>
<keyword evidence="2" id="KW-1003">Cell membrane</keyword>
<dbReference type="EMBL" id="RZTZ01000003">
    <property type="protein sequence ID" value="RVT63874.1"/>
    <property type="molecule type" value="Genomic_DNA"/>
</dbReference>
<dbReference type="Pfam" id="PF00015">
    <property type="entry name" value="MCPsignal"/>
    <property type="match status" value="1"/>
</dbReference>
<keyword evidence="4 6" id="KW-0807">Transducer</keyword>
<dbReference type="GO" id="GO:0005886">
    <property type="term" value="C:plasma membrane"/>
    <property type="evidence" value="ECO:0007669"/>
    <property type="project" value="UniProtKB-SubCell"/>
</dbReference>
<comment type="caution">
    <text evidence="11">The sequence shown here is derived from an EMBL/GenBank/DDBJ whole genome shotgun (WGS) entry which is preliminary data.</text>
</comment>
<keyword evidence="12" id="KW-1185">Reference proteome</keyword>
<evidence type="ECO:0000256" key="6">
    <source>
        <dbReference type="PROSITE-ProRule" id="PRU00284"/>
    </source>
</evidence>
<evidence type="ECO:0000256" key="8">
    <source>
        <dbReference type="SAM" id="Phobius"/>
    </source>
</evidence>
<dbReference type="SMART" id="SM00283">
    <property type="entry name" value="MA"/>
    <property type="match status" value="1"/>
</dbReference>
<evidence type="ECO:0000313" key="12">
    <source>
        <dbReference type="Proteomes" id="UP000288024"/>
    </source>
</evidence>
<feature type="region of interest" description="Disordered" evidence="7">
    <location>
        <begin position="1"/>
        <end position="20"/>
    </location>
</feature>
<feature type="transmembrane region" description="Helical" evidence="8">
    <location>
        <begin position="30"/>
        <end position="49"/>
    </location>
</feature>
<evidence type="ECO:0000256" key="3">
    <source>
        <dbReference type="ARBA" id="ARBA00023136"/>
    </source>
</evidence>
<keyword evidence="8" id="KW-1133">Transmembrane helix</keyword>
<dbReference type="Proteomes" id="UP000288024">
    <property type="component" value="Unassembled WGS sequence"/>
</dbReference>
<proteinExistence type="inferred from homology"/>
<dbReference type="GO" id="GO:0007165">
    <property type="term" value="P:signal transduction"/>
    <property type="evidence" value="ECO:0007669"/>
    <property type="project" value="UniProtKB-KW"/>
</dbReference>
<dbReference type="PANTHER" id="PTHR32089:SF112">
    <property type="entry name" value="LYSOZYME-LIKE PROTEIN-RELATED"/>
    <property type="match status" value="1"/>
</dbReference>
<evidence type="ECO:0000256" key="5">
    <source>
        <dbReference type="ARBA" id="ARBA00029447"/>
    </source>
</evidence>
<comment type="similarity">
    <text evidence="5">Belongs to the methyl-accepting chemotaxis (MCP) protein family.</text>
</comment>
<dbReference type="InterPro" id="IPR003660">
    <property type="entry name" value="HAMP_dom"/>
</dbReference>
<dbReference type="Gene3D" id="6.10.340.10">
    <property type="match status" value="1"/>
</dbReference>
<dbReference type="PANTHER" id="PTHR32089">
    <property type="entry name" value="METHYL-ACCEPTING CHEMOTAXIS PROTEIN MCPB"/>
    <property type="match status" value="1"/>
</dbReference>
<comment type="subcellular location">
    <subcellularLocation>
        <location evidence="1">Cell membrane</location>
    </subcellularLocation>
</comment>
<evidence type="ECO:0000313" key="11">
    <source>
        <dbReference type="EMBL" id="RVT63874.1"/>
    </source>
</evidence>
<dbReference type="SUPFAM" id="SSF58104">
    <property type="entry name" value="Methyl-accepting chemotaxis protein (MCP) signaling domain"/>
    <property type="match status" value="1"/>
</dbReference>
<evidence type="ECO:0000259" key="9">
    <source>
        <dbReference type="PROSITE" id="PS50111"/>
    </source>
</evidence>
<dbReference type="PROSITE" id="PS50885">
    <property type="entry name" value="HAMP"/>
    <property type="match status" value="1"/>
</dbReference>
<dbReference type="Gene3D" id="1.10.287.950">
    <property type="entry name" value="Methyl-accepting chemotaxis protein"/>
    <property type="match status" value="1"/>
</dbReference>
<feature type="domain" description="HAMP" evidence="10">
    <location>
        <begin position="50"/>
        <end position="107"/>
    </location>
</feature>
<accession>A0A3S2X443</accession>
<reference evidence="11 12" key="1">
    <citation type="submission" date="2019-01" db="EMBL/GenBank/DDBJ databases">
        <title>Bacillus sp. M5HDSG1-1, whole genome shotgun sequence.</title>
        <authorList>
            <person name="Tuo L."/>
        </authorList>
    </citation>
    <scope>NUCLEOTIDE SEQUENCE [LARGE SCALE GENOMIC DNA]</scope>
    <source>
        <strain evidence="11 12">M5HDSG1-1</strain>
    </source>
</reference>
<protein>
    <submittedName>
        <fullName evidence="11">Methyl-accepting chemotaxis protein</fullName>
    </submittedName>
</protein>
<evidence type="ECO:0000256" key="7">
    <source>
        <dbReference type="SAM" id="MobiDB-lite"/>
    </source>
</evidence>
<feature type="domain" description="Methyl-accepting transducer" evidence="9">
    <location>
        <begin position="126"/>
        <end position="376"/>
    </location>
</feature>
<keyword evidence="3 8" id="KW-0472">Membrane</keyword>
<keyword evidence="8" id="KW-0812">Transmembrane</keyword>
<evidence type="ECO:0000256" key="2">
    <source>
        <dbReference type="ARBA" id="ARBA00022475"/>
    </source>
</evidence>
<evidence type="ECO:0000256" key="1">
    <source>
        <dbReference type="ARBA" id="ARBA00004236"/>
    </source>
</evidence>
<organism evidence="11 12">
    <name type="scientific">Niallia taxi</name>
    <dbReference type="NCBI Taxonomy" id="2499688"/>
    <lineage>
        <taxon>Bacteria</taxon>
        <taxon>Bacillati</taxon>
        <taxon>Bacillota</taxon>
        <taxon>Bacilli</taxon>
        <taxon>Bacillales</taxon>
        <taxon>Bacillaceae</taxon>
        <taxon>Niallia</taxon>
    </lineage>
</organism>
<dbReference type="PROSITE" id="PS50111">
    <property type="entry name" value="CHEMOTAXIS_TRANSDUC_2"/>
    <property type="match status" value="1"/>
</dbReference>
<name>A0A3S2X443_9BACI</name>
<gene>
    <name evidence="11" type="ORF">EM808_10190</name>
</gene>